<evidence type="ECO:0000256" key="7">
    <source>
        <dbReference type="RuleBase" id="RU004004"/>
    </source>
</evidence>
<dbReference type="Pfam" id="PF03958">
    <property type="entry name" value="Secretin_N"/>
    <property type="match status" value="1"/>
</dbReference>
<dbReference type="OrthoDB" id="9775455at2"/>
<dbReference type="GO" id="GO:0009306">
    <property type="term" value="P:protein secretion"/>
    <property type="evidence" value="ECO:0007669"/>
    <property type="project" value="InterPro"/>
</dbReference>
<accession>A0A432YT16</accession>
<evidence type="ECO:0000256" key="4">
    <source>
        <dbReference type="ARBA" id="ARBA00022729"/>
    </source>
</evidence>
<organism evidence="10 11">
    <name type="scientific">Idiomarina ramblicola</name>
    <dbReference type="NCBI Taxonomy" id="263724"/>
    <lineage>
        <taxon>Bacteria</taxon>
        <taxon>Pseudomonadati</taxon>
        <taxon>Pseudomonadota</taxon>
        <taxon>Gammaproteobacteria</taxon>
        <taxon>Alteromonadales</taxon>
        <taxon>Idiomarinaceae</taxon>
        <taxon>Idiomarina</taxon>
    </lineage>
</organism>
<dbReference type="InterPro" id="IPR038591">
    <property type="entry name" value="NolW-like_sf"/>
</dbReference>
<evidence type="ECO:0000256" key="3">
    <source>
        <dbReference type="ARBA" id="ARBA00022448"/>
    </source>
</evidence>
<keyword evidence="4 8" id="KW-0732">Signal</keyword>
<dbReference type="AlphaFoldDB" id="A0A432YT16"/>
<evidence type="ECO:0000259" key="9">
    <source>
        <dbReference type="SMART" id="SM00965"/>
    </source>
</evidence>
<feature type="domain" description="Secretin/TonB short N-terminal" evidence="9">
    <location>
        <begin position="67"/>
        <end position="115"/>
    </location>
</feature>
<dbReference type="PRINTS" id="PR00811">
    <property type="entry name" value="BCTERIALGSPD"/>
</dbReference>
<name>A0A432YT16_9GAMM</name>
<gene>
    <name evidence="10" type="ORF">CWI78_12295</name>
</gene>
<comment type="similarity">
    <text evidence="2">Belongs to the bacterial secretin family. PilQ subfamily.</text>
</comment>
<dbReference type="NCBIfam" id="TIGR02515">
    <property type="entry name" value="IV_pilus_PilQ"/>
    <property type="match status" value="1"/>
</dbReference>
<keyword evidence="5" id="KW-0472">Membrane</keyword>
<dbReference type="InterPro" id="IPR004846">
    <property type="entry name" value="T2SS/T3SS_dom"/>
</dbReference>
<comment type="subcellular location">
    <subcellularLocation>
        <location evidence="1 7">Cell outer membrane</location>
    </subcellularLocation>
</comment>
<evidence type="ECO:0000256" key="2">
    <source>
        <dbReference type="ARBA" id="ARBA00006304"/>
    </source>
</evidence>
<dbReference type="InterPro" id="IPR013355">
    <property type="entry name" value="Pilus_4_PilQ"/>
</dbReference>
<evidence type="ECO:0000256" key="5">
    <source>
        <dbReference type="ARBA" id="ARBA00023136"/>
    </source>
</evidence>
<dbReference type="SMART" id="SM00965">
    <property type="entry name" value="STN"/>
    <property type="match status" value="1"/>
</dbReference>
<keyword evidence="6" id="KW-0998">Cell outer membrane</keyword>
<dbReference type="PROSITE" id="PS00875">
    <property type="entry name" value="T2SP_D"/>
    <property type="match status" value="1"/>
</dbReference>
<dbReference type="InterPro" id="IPR005644">
    <property type="entry name" value="NolW-like"/>
</dbReference>
<dbReference type="InterPro" id="IPR051808">
    <property type="entry name" value="Type_IV_pilus_biogenesis"/>
</dbReference>
<dbReference type="PANTHER" id="PTHR30604:SF1">
    <property type="entry name" value="DNA UTILIZATION PROTEIN HOFQ"/>
    <property type="match status" value="1"/>
</dbReference>
<keyword evidence="11" id="KW-1185">Reference proteome</keyword>
<dbReference type="InterPro" id="IPR011662">
    <property type="entry name" value="Secretin/TonB_short_N"/>
</dbReference>
<comment type="caution">
    <text evidence="10">The sequence shown here is derived from an EMBL/GenBank/DDBJ whole genome shotgun (WGS) entry which is preliminary data.</text>
</comment>
<feature type="chain" id="PRO_5019413756" evidence="8">
    <location>
        <begin position="28"/>
        <end position="427"/>
    </location>
</feature>
<feature type="signal peptide" evidence="8">
    <location>
        <begin position="1"/>
        <end position="27"/>
    </location>
</feature>
<dbReference type="InterPro" id="IPR004845">
    <property type="entry name" value="T2SS_GspD_CS"/>
</dbReference>
<proteinExistence type="inferred from homology"/>
<dbReference type="Gene3D" id="3.30.1370.130">
    <property type="match status" value="1"/>
</dbReference>
<dbReference type="EMBL" id="PIQC01000010">
    <property type="protein sequence ID" value="RUO64770.1"/>
    <property type="molecule type" value="Genomic_DNA"/>
</dbReference>
<dbReference type="PANTHER" id="PTHR30604">
    <property type="entry name" value="PROTEIN TRANSPORT PROTEIN HOFQ"/>
    <property type="match status" value="1"/>
</dbReference>
<evidence type="ECO:0000313" key="10">
    <source>
        <dbReference type="EMBL" id="RUO64770.1"/>
    </source>
</evidence>
<evidence type="ECO:0000256" key="1">
    <source>
        <dbReference type="ARBA" id="ARBA00004442"/>
    </source>
</evidence>
<evidence type="ECO:0000256" key="6">
    <source>
        <dbReference type="ARBA" id="ARBA00023237"/>
    </source>
</evidence>
<dbReference type="Proteomes" id="UP000288058">
    <property type="component" value="Unassembled WGS sequence"/>
</dbReference>
<sequence length="427" mass="47203">MHIRFSFCSLSITLFFILMLPLQQSHAADNSWQSLLSEEQQRQLVSLNTNKVPLRELIQLLADQHQLNILITDKVSGESSLKLNDVAWQDAFETLLDSHGLEVRLQGAMLRIDVADENTTDNINHRSILLSVNFAKASDLAKLLKNEQQSFLSPNGAVSVDERTNTLIVRDTPEQLATIRQLVNDLDVPVKQVLIEARMVTVKANVSKELGIRWGATEYGLTVPEDASSFIKGMQVDLPATNPAGTFSANLARLSDDILLDLELTALEQENKAEIITSPKIFTSNQQSAYIEQGTEIPYVETAAHGATAVQFKKAVMGLTVTPQITPNDHVLMELTITQNTRGDTVATPTGPAVAIDTQEMSTRVLAKNGETIVLGGIFQEHNLNDDRRVPILGSLPLLGNLFSHQQQRNEKRELMIFVTPTILPQT</sequence>
<dbReference type="InterPro" id="IPR001775">
    <property type="entry name" value="GspD/PilQ"/>
</dbReference>
<evidence type="ECO:0000256" key="8">
    <source>
        <dbReference type="SAM" id="SignalP"/>
    </source>
</evidence>
<reference evidence="11" key="1">
    <citation type="journal article" date="2018" name="Front. Microbiol.">
        <title>Genome-Based Analysis Reveals the Taxonomy and Diversity of the Family Idiomarinaceae.</title>
        <authorList>
            <person name="Liu Y."/>
            <person name="Lai Q."/>
            <person name="Shao Z."/>
        </authorList>
    </citation>
    <scope>NUCLEOTIDE SEQUENCE [LARGE SCALE GENOMIC DNA]</scope>
    <source>
        <strain evidence="11">R22</strain>
    </source>
</reference>
<dbReference type="GO" id="GO:0009279">
    <property type="term" value="C:cell outer membrane"/>
    <property type="evidence" value="ECO:0007669"/>
    <property type="project" value="UniProtKB-SubCell"/>
</dbReference>
<protein>
    <submittedName>
        <fullName evidence="10">Type IV pilus secretin PilQ</fullName>
    </submittedName>
</protein>
<dbReference type="Gene3D" id="3.30.1370.120">
    <property type="match status" value="1"/>
</dbReference>
<dbReference type="Pfam" id="PF00263">
    <property type="entry name" value="Secretin"/>
    <property type="match status" value="1"/>
</dbReference>
<evidence type="ECO:0000313" key="11">
    <source>
        <dbReference type="Proteomes" id="UP000288058"/>
    </source>
</evidence>
<keyword evidence="3 7" id="KW-0813">Transport</keyword>